<dbReference type="Proteomes" id="UP000288293">
    <property type="component" value="Unassembled WGS sequence"/>
</dbReference>
<name>A0A432W6P9_9GAMM</name>
<evidence type="ECO:0000313" key="3">
    <source>
        <dbReference type="EMBL" id="RUO25748.1"/>
    </source>
</evidence>
<dbReference type="Gene3D" id="3.40.30.10">
    <property type="entry name" value="Glutaredoxin"/>
    <property type="match status" value="1"/>
</dbReference>
<dbReference type="PANTHER" id="PTHR30041:SF8">
    <property type="entry name" value="PROTEIN YFFB"/>
    <property type="match status" value="1"/>
</dbReference>
<dbReference type="OrthoDB" id="9803749at2"/>
<dbReference type="EMBL" id="PIPL01000001">
    <property type="protein sequence ID" value="RUO25748.1"/>
    <property type="molecule type" value="Genomic_DNA"/>
</dbReference>
<dbReference type="AlphaFoldDB" id="A0A432W6P9"/>
<comment type="similarity">
    <text evidence="1 2">Belongs to the ArsC family.</text>
</comment>
<evidence type="ECO:0000256" key="2">
    <source>
        <dbReference type="PROSITE-ProRule" id="PRU01282"/>
    </source>
</evidence>
<organism evidence="3 4">
    <name type="scientific">Aliidiomarina minuta</name>
    <dbReference type="NCBI Taxonomy" id="880057"/>
    <lineage>
        <taxon>Bacteria</taxon>
        <taxon>Pseudomonadati</taxon>
        <taxon>Pseudomonadota</taxon>
        <taxon>Gammaproteobacteria</taxon>
        <taxon>Alteromonadales</taxon>
        <taxon>Idiomarinaceae</taxon>
        <taxon>Aliidiomarina</taxon>
    </lineage>
</organism>
<dbReference type="PROSITE" id="PS51353">
    <property type="entry name" value="ARSC"/>
    <property type="match status" value="1"/>
</dbReference>
<proteinExistence type="inferred from homology"/>
<comment type="caution">
    <text evidence="3">The sequence shown here is derived from an EMBL/GenBank/DDBJ whole genome shotgun (WGS) entry which is preliminary data.</text>
</comment>
<dbReference type="NCBIfam" id="TIGR01617">
    <property type="entry name" value="arsC_related"/>
    <property type="match status" value="1"/>
</dbReference>
<accession>A0A432W6P9</accession>
<dbReference type="PANTHER" id="PTHR30041">
    <property type="entry name" value="ARSENATE REDUCTASE"/>
    <property type="match status" value="1"/>
</dbReference>
<evidence type="ECO:0000256" key="1">
    <source>
        <dbReference type="ARBA" id="ARBA00007198"/>
    </source>
</evidence>
<reference evidence="3 4" key="1">
    <citation type="journal article" date="2011" name="Front. Microbiol.">
        <title>Genomic signatures of strain selection and enhancement in Bacillus atrophaeus var. globigii, a historical biowarfare simulant.</title>
        <authorList>
            <person name="Gibbons H.S."/>
            <person name="Broomall S.M."/>
            <person name="McNew L.A."/>
            <person name="Daligault H."/>
            <person name="Chapman C."/>
            <person name="Bruce D."/>
            <person name="Karavis M."/>
            <person name="Krepps M."/>
            <person name="McGregor P.A."/>
            <person name="Hong C."/>
            <person name="Park K.H."/>
            <person name="Akmal A."/>
            <person name="Feldman A."/>
            <person name="Lin J.S."/>
            <person name="Chang W.E."/>
            <person name="Higgs B.W."/>
            <person name="Demirev P."/>
            <person name="Lindquist J."/>
            <person name="Liem A."/>
            <person name="Fochler E."/>
            <person name="Read T.D."/>
            <person name="Tapia R."/>
            <person name="Johnson S."/>
            <person name="Bishop-Lilly K.A."/>
            <person name="Detter C."/>
            <person name="Han C."/>
            <person name="Sozhamannan S."/>
            <person name="Rosenzweig C.N."/>
            <person name="Skowronski E.W."/>
        </authorList>
    </citation>
    <scope>NUCLEOTIDE SEQUENCE [LARGE SCALE GENOMIC DNA]</scope>
    <source>
        <strain evidence="3 4">MLST1</strain>
    </source>
</reference>
<dbReference type="InterPro" id="IPR006660">
    <property type="entry name" value="Arsenate_reductase-like"/>
</dbReference>
<dbReference type="RefSeq" id="WP_126802565.1">
    <property type="nucleotide sequence ID" value="NZ_PIPL01000001.1"/>
</dbReference>
<dbReference type="InterPro" id="IPR006504">
    <property type="entry name" value="Tscrpt_reg_Spx/MgsR"/>
</dbReference>
<dbReference type="Pfam" id="PF03960">
    <property type="entry name" value="ArsC"/>
    <property type="match status" value="1"/>
</dbReference>
<sequence length="115" mass="13582">MTTTIFGIKNCDTVKKARRWLSDRNIEHEFLDFREQPLSEQELQNWLHIAGVGRVLNKRSTSFRKLSPEQQGFSTEQQWLPLLQQQPTLIKRPVLKHKGSLHFGFKAEQYEEIFA</sequence>
<protein>
    <submittedName>
        <fullName evidence="3">Arsenate reductase</fullName>
    </submittedName>
</protein>
<keyword evidence="4" id="KW-1185">Reference proteome</keyword>
<dbReference type="SUPFAM" id="SSF52833">
    <property type="entry name" value="Thioredoxin-like"/>
    <property type="match status" value="1"/>
</dbReference>
<evidence type="ECO:0000313" key="4">
    <source>
        <dbReference type="Proteomes" id="UP000288293"/>
    </source>
</evidence>
<gene>
    <name evidence="3" type="ORF">CWE09_03180</name>
</gene>
<dbReference type="InterPro" id="IPR036249">
    <property type="entry name" value="Thioredoxin-like_sf"/>
</dbReference>